<comment type="caution">
    <text evidence="2">The sequence shown here is derived from an EMBL/GenBank/DDBJ whole genome shotgun (WGS) entry which is preliminary data.</text>
</comment>
<evidence type="ECO:0000313" key="3">
    <source>
        <dbReference type="Proteomes" id="UP001612415"/>
    </source>
</evidence>
<accession>A0ABW7Y219</accession>
<feature type="transmembrane region" description="Helical" evidence="1">
    <location>
        <begin position="82"/>
        <end position="107"/>
    </location>
</feature>
<feature type="transmembrane region" description="Helical" evidence="1">
    <location>
        <begin position="174"/>
        <end position="196"/>
    </location>
</feature>
<keyword evidence="1" id="KW-0812">Transmembrane</keyword>
<dbReference type="RefSeq" id="WP_398657160.1">
    <property type="nucleotide sequence ID" value="NZ_JBITDC010000006.1"/>
</dbReference>
<feature type="transmembrane region" description="Helical" evidence="1">
    <location>
        <begin position="203"/>
        <end position="224"/>
    </location>
</feature>
<feature type="transmembrane region" description="Helical" evidence="1">
    <location>
        <begin position="295"/>
        <end position="318"/>
    </location>
</feature>
<keyword evidence="1" id="KW-0472">Membrane</keyword>
<evidence type="ECO:0000313" key="2">
    <source>
        <dbReference type="EMBL" id="MFI5676406.1"/>
    </source>
</evidence>
<feature type="transmembrane region" description="Helical" evidence="1">
    <location>
        <begin position="27"/>
        <end position="47"/>
    </location>
</feature>
<evidence type="ECO:0000256" key="1">
    <source>
        <dbReference type="SAM" id="Phobius"/>
    </source>
</evidence>
<feature type="transmembrane region" description="Helical" evidence="1">
    <location>
        <begin position="128"/>
        <end position="154"/>
    </location>
</feature>
<gene>
    <name evidence="2" type="ORF">ACIA8P_17275</name>
</gene>
<dbReference type="Proteomes" id="UP001612415">
    <property type="component" value="Unassembled WGS sequence"/>
</dbReference>
<dbReference type="EMBL" id="JBITDC010000006">
    <property type="protein sequence ID" value="MFI5676406.1"/>
    <property type="molecule type" value="Genomic_DNA"/>
</dbReference>
<name>A0ABW7Y219_STRCE</name>
<reference evidence="2 3" key="1">
    <citation type="submission" date="2024-10" db="EMBL/GenBank/DDBJ databases">
        <title>The Natural Products Discovery Center: Release of the First 8490 Sequenced Strains for Exploring Actinobacteria Biosynthetic Diversity.</title>
        <authorList>
            <person name="Kalkreuter E."/>
            <person name="Kautsar S.A."/>
            <person name="Yang D."/>
            <person name="Bader C.D."/>
            <person name="Teijaro C.N."/>
            <person name="Fluegel L."/>
            <person name="Davis C.M."/>
            <person name="Simpson J.R."/>
            <person name="Lauterbach L."/>
            <person name="Steele A.D."/>
            <person name="Gui C."/>
            <person name="Meng S."/>
            <person name="Li G."/>
            <person name="Viehrig K."/>
            <person name="Ye F."/>
            <person name="Su P."/>
            <person name="Kiefer A.F."/>
            <person name="Nichols A."/>
            <person name="Cepeda A.J."/>
            <person name="Yan W."/>
            <person name="Fan B."/>
            <person name="Jiang Y."/>
            <person name="Adhikari A."/>
            <person name="Zheng C.-J."/>
            <person name="Schuster L."/>
            <person name="Cowan T.M."/>
            <person name="Smanski M.J."/>
            <person name="Chevrette M.G."/>
            <person name="De Carvalho L.P.S."/>
            <person name="Shen B."/>
        </authorList>
    </citation>
    <scope>NUCLEOTIDE SEQUENCE [LARGE SCALE GENOMIC DNA]</scope>
    <source>
        <strain evidence="2 3">NPDC051599</strain>
    </source>
</reference>
<proteinExistence type="predicted"/>
<protein>
    <submittedName>
        <fullName evidence="2">ABC transporter permease</fullName>
    </submittedName>
</protein>
<sequence>MTATVPTAPTAPAPHLARWLIRLHQPALLVGTAFVVVLGAALLWLWGPLTHGSVTAWRQYEACATTGPCHYNQYAILLHKDVYQYATFALLAVPFLVAAWAGASLVGRELEQGTVRLAWTQGVSPRRWLAAKLAVPAVPVTLGTGLLVLLHHLMWSAGDGRIGTAKDWYSGETFYANGTVPVVLALAGLAAGALLGLLTGRSLAALGGALGLTGLLWLGTQLAMPHLWPTVTRVSSLHDGPTGSGLGVERGLLTASGARIGDHGCDDGGTPKCRALFDRLDAVGYYHDYHPESHYWPLQITTSAVLLGVTALLTVAAFRVLRRRTGGPAAVPASAAAVEEAAV</sequence>
<keyword evidence="3" id="KW-1185">Reference proteome</keyword>
<keyword evidence="1" id="KW-1133">Transmembrane helix</keyword>
<organism evidence="2 3">
    <name type="scientific">Streptomyces cellulosae</name>
    <dbReference type="NCBI Taxonomy" id="1968"/>
    <lineage>
        <taxon>Bacteria</taxon>
        <taxon>Bacillati</taxon>
        <taxon>Actinomycetota</taxon>
        <taxon>Actinomycetes</taxon>
        <taxon>Kitasatosporales</taxon>
        <taxon>Streptomycetaceae</taxon>
        <taxon>Streptomyces</taxon>
    </lineage>
</organism>